<organism evidence="2 3">
    <name type="scientific">Thermoleophilum album</name>
    <dbReference type="NCBI Taxonomy" id="29539"/>
    <lineage>
        <taxon>Bacteria</taxon>
        <taxon>Bacillati</taxon>
        <taxon>Actinomycetota</taxon>
        <taxon>Thermoleophilia</taxon>
        <taxon>Thermoleophilales</taxon>
        <taxon>Thermoleophilaceae</taxon>
        <taxon>Thermoleophilum</taxon>
    </lineage>
</organism>
<evidence type="ECO:0000313" key="2">
    <source>
        <dbReference type="EMBL" id="SEH13894.1"/>
    </source>
</evidence>
<dbReference type="AlphaFoldDB" id="A0A1H6FVP5"/>
<dbReference type="SUPFAM" id="SSF51126">
    <property type="entry name" value="Pectin lyase-like"/>
    <property type="match status" value="1"/>
</dbReference>
<keyword evidence="3" id="KW-1185">Reference proteome</keyword>
<dbReference type="InterPro" id="IPR012334">
    <property type="entry name" value="Pectin_lyas_fold"/>
</dbReference>
<dbReference type="STRING" id="29539.SAMN02745716_1386"/>
<proteinExistence type="predicted"/>
<name>A0A1H6FVP5_THEAL</name>
<accession>A0A1H6FVP5</accession>
<gene>
    <name evidence="2" type="ORF">SAMN02745716_1386</name>
</gene>
<dbReference type="OrthoDB" id="5172916at2"/>
<reference evidence="3" key="1">
    <citation type="submission" date="2016-10" db="EMBL/GenBank/DDBJ databases">
        <authorList>
            <person name="Varghese N."/>
            <person name="Submissions S."/>
        </authorList>
    </citation>
    <scope>NUCLEOTIDE SEQUENCE [LARGE SCALE GENOMIC DNA]</scope>
    <source>
        <strain evidence="3">ATCC 35263</strain>
    </source>
</reference>
<sequence length="495" mass="55275">MVCKPDSKRRILRIFKGRSRAVRAARARNLRLLKRCRFQHIQAAVDAAGNGTRILVLPGVYREEPSRHEPEPDPKCGDAYEEYPSPAFDAKPGERVRVPTYEYQLRCPNAQNLIAIIGDGPDPDRRCDHKCNIQIEGTGRRPQDVVISGDRSRLNGIRADRADGIVLTNFLIEFSDFNNIYVLETNGFRIERVVSRWSREYGFLSFTSDNGLYRQVEAYGNGDSGIYPGSGPEGHCARYGIEIDRADSHDNTIGWSGTAGNGIYTHDSKFHHNAAGITTDSFAAGHPGMPQDCSKWERNQIYSNNQNFFSDDRDAYCKRPPAERDPKVVCPAFQVPVGTGVLVAGGNSNLFHDNWVWDNWRAGFMQFWVPAPIRGRDPTGQSANDPTNPYDTSHENRYLFNHVGVRPDGTRDPNGVDFWWDEEGRGNCWGGNSGAEGAPPTSDPARLPSCDLPPVPFSPGNALKQARLVPCSTWDPRDNTDPPGCDWFTLPPEPR</sequence>
<dbReference type="InterPro" id="IPR011050">
    <property type="entry name" value="Pectin_lyase_fold/virulence"/>
</dbReference>
<dbReference type="Gene3D" id="2.160.20.10">
    <property type="entry name" value="Single-stranded right-handed beta-helix, Pectin lyase-like"/>
    <property type="match status" value="1"/>
</dbReference>
<evidence type="ECO:0000256" key="1">
    <source>
        <dbReference type="SAM" id="MobiDB-lite"/>
    </source>
</evidence>
<protein>
    <submittedName>
        <fullName evidence="2">Right handed beta helix region</fullName>
    </submittedName>
</protein>
<feature type="region of interest" description="Disordered" evidence="1">
    <location>
        <begin position="473"/>
        <end position="495"/>
    </location>
</feature>
<dbReference type="RefSeq" id="WP_093117625.1">
    <property type="nucleotide sequence ID" value="NZ_FNWJ01000002.1"/>
</dbReference>
<dbReference type="Proteomes" id="UP000222056">
    <property type="component" value="Unassembled WGS sequence"/>
</dbReference>
<dbReference type="EMBL" id="FNWJ01000002">
    <property type="protein sequence ID" value="SEH13894.1"/>
    <property type="molecule type" value="Genomic_DNA"/>
</dbReference>
<evidence type="ECO:0000313" key="3">
    <source>
        <dbReference type="Proteomes" id="UP000222056"/>
    </source>
</evidence>